<evidence type="ECO:0000313" key="11">
    <source>
        <dbReference type="EMBL" id="WPL15871.1"/>
    </source>
</evidence>
<evidence type="ECO:0000256" key="3">
    <source>
        <dbReference type="ARBA" id="ARBA00022670"/>
    </source>
</evidence>
<organism evidence="11 12">
    <name type="scientific">Thiorhodovibrio winogradskyi</name>
    <dbReference type="NCBI Taxonomy" id="77007"/>
    <lineage>
        <taxon>Bacteria</taxon>
        <taxon>Pseudomonadati</taxon>
        <taxon>Pseudomonadota</taxon>
        <taxon>Gammaproteobacteria</taxon>
        <taxon>Chromatiales</taxon>
        <taxon>Chromatiaceae</taxon>
        <taxon>Thiorhodovibrio</taxon>
    </lineage>
</organism>
<dbReference type="Gene3D" id="2.70.70.10">
    <property type="entry name" value="Glucose Permease (Domain IIA)"/>
    <property type="match status" value="1"/>
</dbReference>
<dbReference type="Pfam" id="PF01551">
    <property type="entry name" value="Peptidase_M23"/>
    <property type="match status" value="1"/>
</dbReference>
<dbReference type="InterPro" id="IPR011055">
    <property type="entry name" value="Dup_hybrid_motif"/>
</dbReference>
<protein>
    <submittedName>
        <fullName evidence="11">Murein hydrolase activator NlpD</fullName>
    </submittedName>
</protein>
<evidence type="ECO:0000256" key="5">
    <source>
        <dbReference type="ARBA" id="ARBA00022801"/>
    </source>
</evidence>
<comment type="subcellular location">
    <subcellularLocation>
        <location evidence="2">Cell envelope</location>
    </subcellularLocation>
</comment>
<feature type="domain" description="M23ase beta-sheet core" evidence="9">
    <location>
        <begin position="443"/>
        <end position="539"/>
    </location>
</feature>
<dbReference type="InterPro" id="IPR016047">
    <property type="entry name" value="M23ase_b-sheet_dom"/>
</dbReference>
<dbReference type="InterPro" id="IPR045834">
    <property type="entry name" value="Csd3_N2"/>
</dbReference>
<evidence type="ECO:0000256" key="1">
    <source>
        <dbReference type="ARBA" id="ARBA00001947"/>
    </source>
</evidence>
<dbReference type="Proteomes" id="UP001432180">
    <property type="component" value="Chromosome"/>
</dbReference>
<dbReference type="EMBL" id="CP121472">
    <property type="protein sequence ID" value="WPL15871.1"/>
    <property type="molecule type" value="Genomic_DNA"/>
</dbReference>
<keyword evidence="6" id="KW-0862">Zinc</keyword>
<keyword evidence="7" id="KW-0482">Metalloprotease</keyword>
<dbReference type="CDD" id="cd12797">
    <property type="entry name" value="M23_peptidase"/>
    <property type="match status" value="1"/>
</dbReference>
<evidence type="ECO:0000256" key="6">
    <source>
        <dbReference type="ARBA" id="ARBA00022833"/>
    </source>
</evidence>
<dbReference type="Gene3D" id="3.10.450.350">
    <property type="match status" value="2"/>
</dbReference>
<name>A0ABZ0S6L6_9GAMM</name>
<keyword evidence="5 11" id="KW-0378">Hydrolase</keyword>
<dbReference type="SUPFAM" id="SSF51261">
    <property type="entry name" value="Duplicated hybrid motif"/>
    <property type="match status" value="1"/>
</dbReference>
<dbReference type="RefSeq" id="WP_328986419.1">
    <property type="nucleotide sequence ID" value="NZ_CP121472.1"/>
</dbReference>
<dbReference type="GO" id="GO:0016787">
    <property type="term" value="F:hydrolase activity"/>
    <property type="evidence" value="ECO:0007669"/>
    <property type="project" value="UniProtKB-KW"/>
</dbReference>
<evidence type="ECO:0000256" key="2">
    <source>
        <dbReference type="ARBA" id="ARBA00004196"/>
    </source>
</evidence>
<evidence type="ECO:0000313" key="12">
    <source>
        <dbReference type="Proteomes" id="UP001432180"/>
    </source>
</evidence>
<dbReference type="Pfam" id="PF19425">
    <property type="entry name" value="Csd3_N2"/>
    <property type="match status" value="1"/>
</dbReference>
<reference evidence="11 12" key="1">
    <citation type="journal article" date="2023" name="Microorganisms">
        <title>Thiorhodovibrio frisius and Trv. litoralis spp. nov., Two Novel Members from a Clade of Fastidious Purple Sulfur Bacteria That Exhibit Unique Red-Shifted Light-Harvesting Capabilities.</title>
        <authorList>
            <person name="Methner A."/>
            <person name="Kuzyk S.B."/>
            <person name="Petersen J."/>
            <person name="Bauer S."/>
            <person name="Brinkmann H."/>
            <person name="Sichau K."/>
            <person name="Wanner G."/>
            <person name="Wolf J."/>
            <person name="Neumann-Schaal M."/>
            <person name="Henke P."/>
            <person name="Tank M."/>
            <person name="Sproer C."/>
            <person name="Bunk B."/>
            <person name="Overmann J."/>
        </authorList>
    </citation>
    <scope>NUCLEOTIDE SEQUENCE [LARGE SCALE GENOMIC DNA]</scope>
    <source>
        <strain evidence="11 12">DSM 6702</strain>
    </source>
</reference>
<feature type="region of interest" description="Disordered" evidence="8">
    <location>
        <begin position="71"/>
        <end position="93"/>
    </location>
</feature>
<feature type="compositionally biased region" description="Polar residues" evidence="8">
    <location>
        <begin position="73"/>
        <end position="89"/>
    </location>
</feature>
<proteinExistence type="predicted"/>
<sequence>MMRDYKFRVRGSGFRRQPDRRSRRAIRLGFLALTAGLGYALAQVLLPNDPVALTPPSSAGAEVIKLPLPQGVLQGSDTPHQPTLDQPTLGQGVDLHGANTQDNGKAQHSETLVIPLSLSTPTQYRPQSLLPEDQDQTFVGLTPRLKYLTSLDGKDSLDILLANVPRLALEFNSDAAALMQPLGIDQATFTQSGFDQSPRLTALPPTLREGPFRFDYRVQPGDTLGTILESQNLPGRLVYQILDHVSNEHRHRLEHIRPGETIRLHFDQALDLHRIEFKLSATERLLVSRAGSILSTSVESEPTEPRRQCLTAVVDRSLYGAAKTAGIPDQVTQRAINIFRHQVNFARQTRKGDKLSVLFEQIYAGDEPIKTGPVLAVEFTNGNKHYAAVRYTTSKGVTDYYSADGKPIDKGKNSFLRTPLDYTRVSSKFSMNRLHPILRRVRPHPGVDLAAPAGRRILAAADGRVHFRGRKSGYGNIVILRHGSRYETRYAHLMRFATGIANGSEVKRGQTIGYVGQTGLATGPHLHYEIHINGRPVDPLTAKLPFLNEFDDREKARFRKQTRPLLAELQRTKDRTLLADARSFTLTDSGLPTAEGQSRH</sequence>
<dbReference type="PANTHER" id="PTHR21666">
    <property type="entry name" value="PEPTIDASE-RELATED"/>
    <property type="match status" value="1"/>
</dbReference>
<evidence type="ECO:0000259" key="10">
    <source>
        <dbReference type="Pfam" id="PF19425"/>
    </source>
</evidence>
<evidence type="ECO:0000256" key="4">
    <source>
        <dbReference type="ARBA" id="ARBA00022723"/>
    </source>
</evidence>
<feature type="domain" description="Csd3-like second N-terminal" evidence="10">
    <location>
        <begin position="308"/>
        <end position="430"/>
    </location>
</feature>
<evidence type="ECO:0000256" key="7">
    <source>
        <dbReference type="ARBA" id="ARBA00023049"/>
    </source>
</evidence>
<evidence type="ECO:0000259" key="9">
    <source>
        <dbReference type="Pfam" id="PF01551"/>
    </source>
</evidence>
<accession>A0ABZ0S6L6</accession>
<keyword evidence="4" id="KW-0479">Metal-binding</keyword>
<keyword evidence="12" id="KW-1185">Reference proteome</keyword>
<dbReference type="PANTHER" id="PTHR21666:SF288">
    <property type="entry name" value="CELL DIVISION PROTEIN YTFB"/>
    <property type="match status" value="1"/>
</dbReference>
<evidence type="ECO:0000256" key="8">
    <source>
        <dbReference type="SAM" id="MobiDB-lite"/>
    </source>
</evidence>
<comment type="cofactor">
    <cofactor evidence="1">
        <name>Zn(2+)</name>
        <dbReference type="ChEBI" id="CHEBI:29105"/>
    </cofactor>
</comment>
<keyword evidence="3" id="KW-0645">Protease</keyword>
<dbReference type="InterPro" id="IPR050570">
    <property type="entry name" value="Cell_wall_metabolism_enzyme"/>
</dbReference>
<gene>
    <name evidence="11" type="primary">nlpD_1</name>
    <name evidence="11" type="ORF">Thiowin_00790</name>
</gene>